<evidence type="ECO:0000313" key="10">
    <source>
        <dbReference type="EMBL" id="OSI18252.1"/>
    </source>
</evidence>
<dbReference type="PANTHER" id="PTHR31212:SF4">
    <property type="entry name" value="ALPHA-KETOGLUTARATE-DEPENDENT DIOXYGENASE ALKB HOMOLOG 3"/>
    <property type="match status" value="1"/>
</dbReference>
<dbReference type="Gene3D" id="2.60.120.590">
    <property type="entry name" value="Alpha-ketoglutarate-dependent dioxygenase AlkB-like"/>
    <property type="match status" value="1"/>
</dbReference>
<keyword evidence="4" id="KW-0460">Magnesium</keyword>
<keyword evidence="7" id="KW-0408">Iron</keyword>
<dbReference type="SUPFAM" id="SSF51197">
    <property type="entry name" value="Clavaminate synthase-like"/>
    <property type="match status" value="1"/>
</dbReference>
<dbReference type="Proteomes" id="UP000193303">
    <property type="component" value="Unassembled WGS sequence"/>
</dbReference>
<evidence type="ECO:0000256" key="5">
    <source>
        <dbReference type="ARBA" id="ARBA00022964"/>
    </source>
</evidence>
<reference evidence="10 13" key="2">
    <citation type="submission" date="2017-01" db="EMBL/GenBank/DDBJ databases">
        <authorList>
            <person name="Wolfgang W.J."/>
            <person name="Cole J."/>
            <person name="Wroblewski D."/>
            <person name="Mcginnis J."/>
            <person name="Musser K.A."/>
        </authorList>
    </citation>
    <scope>NUCLEOTIDE SEQUENCE</scope>
    <source>
        <strain evidence="10">124861</strain>
        <strain evidence="11 13">93087</strain>
    </source>
</reference>
<dbReference type="EMBL" id="MTAC01000008">
    <property type="protein sequence ID" value="OSI35682.1"/>
    <property type="molecule type" value="Genomic_DNA"/>
</dbReference>
<dbReference type="Pfam" id="PF13532">
    <property type="entry name" value="2OG-FeII_Oxy_2"/>
    <property type="match status" value="1"/>
</dbReference>
<name>A0A1X3DEW0_9NEIS</name>
<evidence type="ECO:0000256" key="4">
    <source>
        <dbReference type="ARBA" id="ARBA00022842"/>
    </source>
</evidence>
<evidence type="ECO:0000313" key="11">
    <source>
        <dbReference type="EMBL" id="OSI35682.1"/>
    </source>
</evidence>
<evidence type="ECO:0000256" key="7">
    <source>
        <dbReference type="ARBA" id="ARBA00023004"/>
    </source>
</evidence>
<comment type="cofactor">
    <cofactor evidence="1">
        <name>Fe(2+)</name>
        <dbReference type="ChEBI" id="CHEBI:29033"/>
    </cofactor>
</comment>
<dbReference type="GO" id="GO:0046872">
    <property type="term" value="F:metal ion binding"/>
    <property type="evidence" value="ECO:0007669"/>
    <property type="project" value="UniProtKB-KW"/>
</dbReference>
<keyword evidence="8" id="KW-0234">DNA repair</keyword>
<organism evidence="10 12">
    <name type="scientific">Neisseria dumasiana</name>
    <dbReference type="NCBI Taxonomy" id="1931275"/>
    <lineage>
        <taxon>Bacteria</taxon>
        <taxon>Pseudomonadati</taxon>
        <taxon>Pseudomonadota</taxon>
        <taxon>Betaproteobacteria</taxon>
        <taxon>Neisseriales</taxon>
        <taxon>Neisseriaceae</taxon>
        <taxon>Neisseria</taxon>
    </lineage>
</organism>
<dbReference type="PANTHER" id="PTHR31212">
    <property type="entry name" value="ALPHA-KETOGLUTARATE-DEPENDENT DIOXYGENASE ALKB HOMOLOG 3"/>
    <property type="match status" value="1"/>
</dbReference>
<dbReference type="InterPro" id="IPR005123">
    <property type="entry name" value="Oxoglu/Fe-dep_dioxygenase_dom"/>
</dbReference>
<dbReference type="RefSeq" id="WP_054600276.1">
    <property type="nucleotide sequence ID" value="NZ_CP091509.1"/>
</dbReference>
<evidence type="ECO:0000313" key="12">
    <source>
        <dbReference type="Proteomes" id="UP000193303"/>
    </source>
</evidence>
<evidence type="ECO:0000256" key="8">
    <source>
        <dbReference type="ARBA" id="ARBA00023204"/>
    </source>
</evidence>
<dbReference type="Proteomes" id="UP000193346">
    <property type="component" value="Unassembled WGS sequence"/>
</dbReference>
<protein>
    <submittedName>
        <fullName evidence="10">2OG-Fe(II) oxygenase</fullName>
    </submittedName>
</protein>
<keyword evidence="6" id="KW-0560">Oxidoreductase</keyword>
<evidence type="ECO:0000256" key="1">
    <source>
        <dbReference type="ARBA" id="ARBA00001954"/>
    </source>
</evidence>
<comment type="caution">
    <text evidence="10">The sequence shown here is derived from an EMBL/GenBank/DDBJ whole genome shotgun (WGS) entry which is preliminary data.</text>
</comment>
<proteinExistence type="predicted"/>
<dbReference type="PROSITE" id="PS51471">
    <property type="entry name" value="FE2OG_OXY"/>
    <property type="match status" value="1"/>
</dbReference>
<sequence>MTLSLFPTGRNTPANLLPYDGSVNDYGAVIAAEKADVYFSVLAQEILWRHDEVLMYGKRITTARQTAWYGDKPFAYTYSGISRLALPWHSVLLEIKQTVEDCIRPHTPAVFNSCLLNLYSDGLEGMSWHSDDEPELGNEPVIASVSFGATRKFAFKHKTTHEKREIFLQHGQLIVMHGDTQTHWRHAVMKSKTVHAPRISLTFRTILD</sequence>
<keyword evidence="2" id="KW-0479">Metal-binding</keyword>
<evidence type="ECO:0000313" key="13">
    <source>
        <dbReference type="Proteomes" id="UP000193346"/>
    </source>
</evidence>
<dbReference type="GO" id="GO:0140097">
    <property type="term" value="F:catalytic activity, acting on DNA"/>
    <property type="evidence" value="ECO:0007669"/>
    <property type="project" value="UniProtKB-ARBA"/>
</dbReference>
<dbReference type="GO" id="GO:0016787">
    <property type="term" value="F:hydrolase activity"/>
    <property type="evidence" value="ECO:0007669"/>
    <property type="project" value="UniProtKB-ARBA"/>
</dbReference>
<gene>
    <name evidence="10" type="ORF">BV912_10060</name>
    <name evidence="11" type="ORF">BV913_04620</name>
</gene>
<dbReference type="GO" id="GO:0016705">
    <property type="term" value="F:oxidoreductase activity, acting on paired donors, with incorporation or reduction of molecular oxygen"/>
    <property type="evidence" value="ECO:0007669"/>
    <property type="project" value="UniProtKB-ARBA"/>
</dbReference>
<evidence type="ECO:0000256" key="2">
    <source>
        <dbReference type="ARBA" id="ARBA00022723"/>
    </source>
</evidence>
<dbReference type="InterPro" id="IPR032854">
    <property type="entry name" value="ALKBH3"/>
</dbReference>
<dbReference type="AlphaFoldDB" id="A0A1X3DEW0"/>
<reference evidence="12" key="1">
    <citation type="submission" date="2017-01" db="EMBL/GenBank/DDBJ databases">
        <authorList>
            <person name="Mah S.A."/>
            <person name="Swanson W.J."/>
            <person name="Moy G.W."/>
            <person name="Vacquier V.D."/>
        </authorList>
    </citation>
    <scope>NUCLEOTIDE SEQUENCE [LARGE SCALE GENOMIC DNA]</scope>
    <source>
        <strain evidence="12">124861</strain>
    </source>
</reference>
<dbReference type="EMBL" id="MTAB01000027">
    <property type="protein sequence ID" value="OSI18252.1"/>
    <property type="molecule type" value="Genomic_DNA"/>
</dbReference>
<keyword evidence="13" id="KW-1185">Reference proteome</keyword>
<dbReference type="OrthoDB" id="190276at2"/>
<dbReference type="GO" id="GO:0006307">
    <property type="term" value="P:DNA alkylation repair"/>
    <property type="evidence" value="ECO:0007669"/>
    <property type="project" value="InterPro"/>
</dbReference>
<dbReference type="GO" id="GO:0051213">
    <property type="term" value="F:dioxygenase activity"/>
    <property type="evidence" value="ECO:0007669"/>
    <property type="project" value="UniProtKB-KW"/>
</dbReference>
<dbReference type="InterPro" id="IPR037151">
    <property type="entry name" value="AlkB-like_sf"/>
</dbReference>
<dbReference type="GO" id="GO:0032451">
    <property type="term" value="F:demethylase activity"/>
    <property type="evidence" value="ECO:0007669"/>
    <property type="project" value="UniProtKB-ARBA"/>
</dbReference>
<accession>A0A1X3DEW0</accession>
<dbReference type="STRING" id="1931275.BV914_04135"/>
<evidence type="ECO:0000259" key="9">
    <source>
        <dbReference type="PROSITE" id="PS51471"/>
    </source>
</evidence>
<evidence type="ECO:0000256" key="6">
    <source>
        <dbReference type="ARBA" id="ARBA00023002"/>
    </source>
</evidence>
<dbReference type="InterPro" id="IPR027450">
    <property type="entry name" value="AlkB-like"/>
</dbReference>
<keyword evidence="5" id="KW-0223">Dioxygenase</keyword>
<keyword evidence="3" id="KW-0227">DNA damage</keyword>
<evidence type="ECO:0000256" key="3">
    <source>
        <dbReference type="ARBA" id="ARBA00022763"/>
    </source>
</evidence>
<feature type="domain" description="Fe2OG dioxygenase" evidence="9">
    <location>
        <begin position="110"/>
        <end position="207"/>
    </location>
</feature>
<dbReference type="FunFam" id="2.60.120.590:FF:000004">
    <property type="entry name" value="DNA oxidative demethylase ALKBH2"/>
    <property type="match status" value="1"/>
</dbReference>